<evidence type="ECO:0000313" key="6">
    <source>
        <dbReference type="Proteomes" id="UP000006281"/>
    </source>
</evidence>
<accession>K0JZC1</accession>
<dbReference type="PANTHER" id="PTHR43464">
    <property type="entry name" value="METHYLTRANSFERASE"/>
    <property type="match status" value="1"/>
</dbReference>
<dbReference type="AlphaFoldDB" id="K0JZC1"/>
<dbReference type="InterPro" id="IPR029063">
    <property type="entry name" value="SAM-dependent_MTases_sf"/>
</dbReference>
<keyword evidence="2 5" id="KW-0808">Transferase</keyword>
<evidence type="ECO:0000256" key="2">
    <source>
        <dbReference type="ARBA" id="ARBA00022679"/>
    </source>
</evidence>
<keyword evidence="3" id="KW-0949">S-adenosyl-L-methionine</keyword>
<dbReference type="GO" id="GO:0008168">
    <property type="term" value="F:methyltransferase activity"/>
    <property type="evidence" value="ECO:0007669"/>
    <property type="project" value="UniProtKB-KW"/>
</dbReference>
<dbReference type="PANTHER" id="PTHR43464:SF19">
    <property type="entry name" value="UBIQUINONE BIOSYNTHESIS O-METHYLTRANSFERASE, MITOCHONDRIAL"/>
    <property type="match status" value="1"/>
</dbReference>
<keyword evidence="1 5" id="KW-0489">Methyltransferase</keyword>
<evidence type="ECO:0000313" key="5">
    <source>
        <dbReference type="EMBL" id="CCH29588.1"/>
    </source>
</evidence>
<name>K0JZC1_SACES</name>
<dbReference type="SUPFAM" id="SSF53335">
    <property type="entry name" value="S-adenosyl-L-methionine-dependent methyltransferases"/>
    <property type="match status" value="1"/>
</dbReference>
<dbReference type="InterPro" id="IPR041698">
    <property type="entry name" value="Methyltransf_25"/>
</dbReference>
<dbReference type="HOGENOM" id="CLU_092418_0_0_11"/>
<keyword evidence="6" id="KW-1185">Reference proteome</keyword>
<dbReference type="KEGG" id="sesp:BN6_22670"/>
<evidence type="ECO:0000256" key="3">
    <source>
        <dbReference type="ARBA" id="ARBA00022691"/>
    </source>
</evidence>
<dbReference type="BioCyc" id="SESP1179773:BN6_RS11030-MONOMER"/>
<protein>
    <submittedName>
        <fullName evidence="5">Methyltransferase type 11</fullName>
    </submittedName>
</protein>
<dbReference type="Pfam" id="PF13649">
    <property type="entry name" value="Methyltransf_25"/>
    <property type="match status" value="1"/>
</dbReference>
<dbReference type="Gene3D" id="3.40.50.150">
    <property type="entry name" value="Vaccinia Virus protein VP39"/>
    <property type="match status" value="1"/>
</dbReference>
<evidence type="ECO:0000256" key="1">
    <source>
        <dbReference type="ARBA" id="ARBA00022603"/>
    </source>
</evidence>
<dbReference type="EMBL" id="HE804045">
    <property type="protein sequence ID" value="CCH29588.1"/>
    <property type="molecule type" value="Genomic_DNA"/>
</dbReference>
<dbReference type="STRING" id="1179773.BN6_22670"/>
<organism evidence="5 6">
    <name type="scientific">Saccharothrix espanaensis (strain ATCC 51144 / DSM 44229 / JCM 9112 / NBRC 15066 / NRRL 15764)</name>
    <dbReference type="NCBI Taxonomy" id="1179773"/>
    <lineage>
        <taxon>Bacteria</taxon>
        <taxon>Bacillati</taxon>
        <taxon>Actinomycetota</taxon>
        <taxon>Actinomycetes</taxon>
        <taxon>Pseudonocardiales</taxon>
        <taxon>Pseudonocardiaceae</taxon>
        <taxon>Saccharothrix</taxon>
    </lineage>
</organism>
<reference evidence="5 6" key="1">
    <citation type="journal article" date="2012" name="BMC Genomics">
        <title>Complete genome sequence of Saccharothrix espanaensis DSM 44229T and comparison to the other completely sequenced Pseudonocardiaceae.</title>
        <authorList>
            <person name="Strobel T."/>
            <person name="Al-Dilaimi A."/>
            <person name="Blom J."/>
            <person name="Gessner A."/>
            <person name="Kalinowski J."/>
            <person name="Luzhetska M."/>
            <person name="Puhler A."/>
            <person name="Szczepanowski R."/>
            <person name="Bechthold A."/>
            <person name="Ruckert C."/>
        </authorList>
    </citation>
    <scope>NUCLEOTIDE SEQUENCE [LARGE SCALE GENOMIC DNA]</scope>
    <source>
        <strain evidence="6">ATCC 51144 / DSM 44229 / JCM 9112 / NBRC 15066 / NRRL 15764</strain>
    </source>
</reference>
<dbReference type="GO" id="GO:0032259">
    <property type="term" value="P:methylation"/>
    <property type="evidence" value="ECO:0007669"/>
    <property type="project" value="UniProtKB-KW"/>
</dbReference>
<dbReference type="PATRIC" id="fig|1179773.3.peg.2261"/>
<gene>
    <name evidence="5" type="ordered locus">BN6_22670</name>
</gene>
<dbReference type="CDD" id="cd02440">
    <property type="entry name" value="AdoMet_MTases"/>
    <property type="match status" value="1"/>
</dbReference>
<evidence type="ECO:0000259" key="4">
    <source>
        <dbReference type="Pfam" id="PF13649"/>
    </source>
</evidence>
<dbReference type="eggNOG" id="COG2226">
    <property type="taxonomic scope" value="Bacteria"/>
</dbReference>
<feature type="domain" description="Methyltransferase" evidence="4">
    <location>
        <begin position="43"/>
        <end position="121"/>
    </location>
</feature>
<sequence length="183" mass="19267">MLGVTTTQWNGDEYQRRFDELAAAGADVHGEAAFVRAYRPASVLDAGCGTGRVAVELARHGVDVVGTDVDPSMLATARRTAPGITWVESDLAALDLGRRFDVVVMAGNVPLFTPPGTQAALVAGVARHVGGLLVAGFGLGRGYGLADYDEHARAAGLTLVERFATWDREPFADGDYAVSVHRA</sequence>
<dbReference type="Proteomes" id="UP000006281">
    <property type="component" value="Chromosome"/>
</dbReference>
<proteinExistence type="predicted"/>